<organism evidence="2 3">
    <name type="scientific">Oerskovia merdavium</name>
    <dbReference type="NCBI Taxonomy" id="2762227"/>
    <lineage>
        <taxon>Bacteria</taxon>
        <taxon>Bacillati</taxon>
        <taxon>Actinomycetota</taxon>
        <taxon>Actinomycetes</taxon>
        <taxon>Micrococcales</taxon>
        <taxon>Cellulomonadaceae</taxon>
        <taxon>Oerskovia</taxon>
    </lineage>
</organism>
<reference evidence="2 3" key="1">
    <citation type="submission" date="2020-08" db="EMBL/GenBank/DDBJ databases">
        <title>A Genomic Blueprint of the Chicken Gut Microbiome.</title>
        <authorList>
            <person name="Gilroy R."/>
            <person name="Ravi A."/>
            <person name="Getino M."/>
            <person name="Pursley I."/>
            <person name="Horton D.L."/>
            <person name="Alikhan N.-F."/>
            <person name="Baker D."/>
            <person name="Gharbi K."/>
            <person name="Hall N."/>
            <person name="Watson M."/>
            <person name="Adriaenssens E.M."/>
            <person name="Foster-Nyarko E."/>
            <person name="Jarju S."/>
            <person name="Secka A."/>
            <person name="Antonio M."/>
            <person name="Oren A."/>
            <person name="Chaudhuri R."/>
            <person name="La Ragione R.M."/>
            <person name="Hildebrand F."/>
            <person name="Pallen M.J."/>
        </authorList>
    </citation>
    <scope>NUCLEOTIDE SEQUENCE [LARGE SCALE GENOMIC DNA]</scope>
    <source>
        <strain evidence="2 3">Sa2CUA9</strain>
    </source>
</reference>
<gene>
    <name evidence="2" type="ORF">H9641_14355</name>
</gene>
<dbReference type="EMBL" id="JACSQF010000015">
    <property type="protein sequence ID" value="MBD7981896.1"/>
    <property type="molecule type" value="Genomic_DNA"/>
</dbReference>
<evidence type="ECO:0000256" key="1">
    <source>
        <dbReference type="SAM" id="Phobius"/>
    </source>
</evidence>
<feature type="transmembrane region" description="Helical" evidence="1">
    <location>
        <begin position="64"/>
        <end position="89"/>
    </location>
</feature>
<name>A0ABR8U1J4_9CELL</name>
<evidence type="ECO:0000313" key="2">
    <source>
        <dbReference type="EMBL" id="MBD7981896.1"/>
    </source>
</evidence>
<dbReference type="RefSeq" id="WP_191804947.1">
    <property type="nucleotide sequence ID" value="NZ_JACSQF010000015.1"/>
</dbReference>
<keyword evidence="1" id="KW-1133">Transmembrane helix</keyword>
<accession>A0ABR8U1J4</accession>
<keyword evidence="3" id="KW-1185">Reference proteome</keyword>
<feature type="transmembrane region" description="Helical" evidence="1">
    <location>
        <begin position="12"/>
        <end position="32"/>
    </location>
</feature>
<comment type="caution">
    <text evidence="2">The sequence shown here is derived from an EMBL/GenBank/DDBJ whole genome shotgun (WGS) entry which is preliminary data.</text>
</comment>
<proteinExistence type="predicted"/>
<sequence length="95" mass="10238">MDPIRKGRQLKAGAWLLTGVALVLLGLFFTTWESNYHTGSVWTFINQRASTAEPWSSAAIRSNMGYLVVGGLLALAGLACVVVSGSVVARAWRRS</sequence>
<protein>
    <submittedName>
        <fullName evidence="2">Uncharacterized protein</fullName>
    </submittedName>
</protein>
<dbReference type="Proteomes" id="UP000655570">
    <property type="component" value="Unassembled WGS sequence"/>
</dbReference>
<evidence type="ECO:0000313" key="3">
    <source>
        <dbReference type="Proteomes" id="UP000655570"/>
    </source>
</evidence>
<keyword evidence="1" id="KW-0472">Membrane</keyword>
<keyword evidence="1" id="KW-0812">Transmembrane</keyword>